<dbReference type="RefSeq" id="WP_378262506.1">
    <property type="nucleotide sequence ID" value="NZ_JBHSIT010000012.1"/>
</dbReference>
<dbReference type="EMBL" id="JBHSIT010000012">
    <property type="protein sequence ID" value="MFC4912519.1"/>
    <property type="molecule type" value="Genomic_DNA"/>
</dbReference>
<feature type="compositionally biased region" description="Low complexity" evidence="2">
    <location>
        <begin position="301"/>
        <end position="324"/>
    </location>
</feature>
<organism evidence="3 4">
    <name type="scientific">Actinomadura gamaensis</name>
    <dbReference type="NCBI Taxonomy" id="1763541"/>
    <lineage>
        <taxon>Bacteria</taxon>
        <taxon>Bacillati</taxon>
        <taxon>Actinomycetota</taxon>
        <taxon>Actinomycetes</taxon>
        <taxon>Streptosporangiales</taxon>
        <taxon>Thermomonosporaceae</taxon>
        <taxon>Actinomadura</taxon>
    </lineage>
</organism>
<evidence type="ECO:0000256" key="1">
    <source>
        <dbReference type="SAM" id="Coils"/>
    </source>
</evidence>
<feature type="coiled-coil region" evidence="1">
    <location>
        <begin position="774"/>
        <end position="822"/>
    </location>
</feature>
<feature type="compositionally biased region" description="Basic and acidic residues" evidence="2">
    <location>
        <begin position="690"/>
        <end position="704"/>
    </location>
</feature>
<dbReference type="Proteomes" id="UP001595872">
    <property type="component" value="Unassembled WGS sequence"/>
</dbReference>
<feature type="compositionally biased region" description="Low complexity" evidence="2">
    <location>
        <begin position="260"/>
        <end position="270"/>
    </location>
</feature>
<evidence type="ECO:0000313" key="3">
    <source>
        <dbReference type="EMBL" id="MFC4912519.1"/>
    </source>
</evidence>
<feature type="region of interest" description="Disordered" evidence="2">
    <location>
        <begin position="136"/>
        <end position="205"/>
    </location>
</feature>
<feature type="region of interest" description="Disordered" evidence="2">
    <location>
        <begin position="690"/>
        <end position="710"/>
    </location>
</feature>
<dbReference type="PANTHER" id="PTHR45615:SF66">
    <property type="entry name" value="CARD DOMAIN-CONTAINING PROTEIN"/>
    <property type="match status" value="1"/>
</dbReference>
<evidence type="ECO:0008006" key="5">
    <source>
        <dbReference type="Google" id="ProtNLM"/>
    </source>
</evidence>
<name>A0ABV9U8L9_9ACTN</name>
<gene>
    <name evidence="3" type="ORF">ACFPCY_34825</name>
</gene>
<comment type="caution">
    <text evidence="3">The sequence shown here is derived from an EMBL/GenBank/DDBJ whole genome shotgun (WGS) entry which is preliminary data.</text>
</comment>
<sequence>MDETERLRERVGELCAALIRRYERLEAELPETDRPLGWSGRLATLRAFAEGDASADWTALARLLVEPESADEDSARLVDLAGKDPASVVRQITDALDGRILLLAPSKTEAAALLETLADRELPLLLEEIVPPAPFRRREETGTVEFRPPTPAEAAEQDPSLLPALHPRQSSTGTAEFGTPIPVADATSPTVGLPTVADEDLPAAVPSSDATLRLETIPDDQEAAPTPDAPVLDANATRTESPHPATLDATLTDPPPSVPAAPTAENAPAEVSDTPAHDTNPTDAHTSTGPLPDAPTRADDVSATASDATAPHAAASDITATDATLVDAPPSHAVPPADGSGAAAEDARAGKWDGGSPDSTVVDMDAPGDGASDARAEGADVAGAGDVADGDAPGGGGSDAQAAGLDGVAGVDGAGVDGVGVDGLDAVVAGAGAEGRDAAEEAVCLEQVVRRIVVRPVGEVWREDWDRELRGLRLGLLWLEQWPRDVATVERLRESGVRRREEREAEIAALEAALVERRAELVSAQGAVAEAEAERERAAAEEERVAAEAVEPRQEAERLQAEANEAAARAGEAARVADEAYARVTAIDERTSQAQFELGAAREQEQQLVADLARAREELPAAKAETERLVSQDSNAIAEGHASYYRVRAAESAVAAVRQKMTLTQRLHVAPSPPELKKLRAELKDKVRQADDAARRAHETKEAAQRAAQHQAELERFLEGGGERLAAAKHAQTRLADELARLAAEREGAVAEHHEQARTAAEAADQATQAGASARFAEQTARAAEERLAVARTAREIAEAALERAEADVEAAASRITAADAALAERRASAETENAEDEKDLAVAIEAEERSRGQVAALCGDEEPDRCRLPDIQERAMSRIEELARCLSLLADSPHDVDSDFGRTLLRKATVVGGSPFAVASSDPGEFDELLVSGTERLDPDDLLVGAVHAPHWTLLTASQDAADTSH</sequence>
<keyword evidence="4" id="KW-1185">Reference proteome</keyword>
<accession>A0ABV9U8L9</accession>
<feature type="region of interest" description="Disordered" evidence="2">
    <location>
        <begin position="218"/>
        <end position="378"/>
    </location>
</feature>
<proteinExistence type="predicted"/>
<evidence type="ECO:0000256" key="2">
    <source>
        <dbReference type="SAM" id="MobiDB-lite"/>
    </source>
</evidence>
<keyword evidence="1" id="KW-0175">Coiled coil</keyword>
<feature type="compositionally biased region" description="Polar residues" evidence="2">
    <location>
        <begin position="277"/>
        <end position="289"/>
    </location>
</feature>
<reference evidence="4" key="1">
    <citation type="journal article" date="2019" name="Int. J. Syst. Evol. Microbiol.">
        <title>The Global Catalogue of Microorganisms (GCM) 10K type strain sequencing project: providing services to taxonomists for standard genome sequencing and annotation.</title>
        <authorList>
            <consortium name="The Broad Institute Genomics Platform"/>
            <consortium name="The Broad Institute Genome Sequencing Center for Infectious Disease"/>
            <person name="Wu L."/>
            <person name="Ma J."/>
        </authorList>
    </citation>
    <scope>NUCLEOTIDE SEQUENCE [LARGE SCALE GENOMIC DNA]</scope>
    <source>
        <strain evidence="4">KLKA75</strain>
    </source>
</reference>
<feature type="coiled-coil region" evidence="1">
    <location>
        <begin position="500"/>
        <end position="632"/>
    </location>
</feature>
<dbReference type="PANTHER" id="PTHR45615">
    <property type="entry name" value="MYOSIN HEAVY CHAIN, NON-MUSCLE"/>
    <property type="match status" value="1"/>
</dbReference>
<evidence type="ECO:0000313" key="4">
    <source>
        <dbReference type="Proteomes" id="UP001595872"/>
    </source>
</evidence>
<protein>
    <recommendedName>
        <fullName evidence="5">Chromosome segregation ATPase</fullName>
    </recommendedName>
</protein>